<dbReference type="SMART" id="SM00267">
    <property type="entry name" value="GGDEF"/>
    <property type="match status" value="1"/>
</dbReference>
<dbReference type="Gene3D" id="3.30.450.350">
    <property type="entry name" value="CHASE domain"/>
    <property type="match status" value="1"/>
</dbReference>
<proteinExistence type="predicted"/>
<dbReference type="InterPro" id="IPR006189">
    <property type="entry name" value="CHASE_dom"/>
</dbReference>
<evidence type="ECO:0000256" key="6">
    <source>
        <dbReference type="SAM" id="Phobius"/>
    </source>
</evidence>
<dbReference type="EC" id="2.7.7.65" evidence="9"/>
<keyword evidence="3 6" id="KW-1133">Transmembrane helix</keyword>
<dbReference type="InterPro" id="IPR042240">
    <property type="entry name" value="CHASE_sf"/>
</dbReference>
<reference evidence="10" key="1">
    <citation type="journal article" date="2019" name="Int. J. Syst. Evol. Microbiol.">
        <title>The Global Catalogue of Microorganisms (GCM) 10K type strain sequencing project: providing services to taxonomists for standard genome sequencing and annotation.</title>
        <authorList>
            <consortium name="The Broad Institute Genomics Platform"/>
            <consortium name="The Broad Institute Genome Sequencing Center for Infectious Disease"/>
            <person name="Wu L."/>
            <person name="Ma J."/>
        </authorList>
    </citation>
    <scope>NUCLEOTIDE SEQUENCE [LARGE SCALE GENOMIC DNA]</scope>
    <source>
        <strain evidence="10">JCM 3369</strain>
    </source>
</reference>
<dbReference type="NCBIfam" id="TIGR00254">
    <property type="entry name" value="GGDEF"/>
    <property type="match status" value="1"/>
</dbReference>
<evidence type="ECO:0000256" key="1">
    <source>
        <dbReference type="ARBA" id="ARBA00004370"/>
    </source>
</evidence>
<dbReference type="GO" id="GO:0052621">
    <property type="term" value="F:diguanylate cyclase activity"/>
    <property type="evidence" value="ECO:0007669"/>
    <property type="project" value="UniProtKB-EC"/>
</dbReference>
<sequence length="428" mass="47055">MKARLEGRLLEAVALGEGFRSYISRHPELSQEDFEFLGANLVEDNPNIRSLGVAPDNVIRFVYPANEVNSRAIGLDYRKVEAQWPDIERAMTQRSTVVSGPINLVQGGRGLLVRIPIYTPHEGRREIGQWPYWGVATLVLDIERILKSADLINLPSGLEIELARDASGGISAENAHIAGTVLDAAEGLVTLSIDVPGGSGWILKARTQGGWKTTGAAVFWVGGIGLLLSGLIAGLVFLVIYELQKVRSLALNDPLTGLPNRRQIESRMQGLVEGSRKSSQAFDIFFVDLDGFKAVNDTHGHEVGDELLMEVGQRLRRLTRNDDMVARIGGDEFIVLVVGSLKAADREAFRKRIEGALHDRVDLSSVELDMKASVGTASYPEDARTIIELRRTADARMYHEKSRKRSSSTNARTPLAALETKEQRKINA</sequence>
<dbReference type="PROSITE" id="PS50839">
    <property type="entry name" value="CHASE"/>
    <property type="match status" value="1"/>
</dbReference>
<feature type="compositionally biased region" description="Basic and acidic residues" evidence="5">
    <location>
        <begin position="419"/>
        <end position="428"/>
    </location>
</feature>
<evidence type="ECO:0000313" key="10">
    <source>
        <dbReference type="Proteomes" id="UP001597327"/>
    </source>
</evidence>
<dbReference type="InterPro" id="IPR000160">
    <property type="entry name" value="GGDEF_dom"/>
</dbReference>
<dbReference type="CDD" id="cd01949">
    <property type="entry name" value="GGDEF"/>
    <property type="match status" value="1"/>
</dbReference>
<feature type="region of interest" description="Disordered" evidence="5">
    <location>
        <begin position="397"/>
        <end position="428"/>
    </location>
</feature>
<keyword evidence="2 6" id="KW-0812">Transmembrane</keyword>
<dbReference type="InterPro" id="IPR029787">
    <property type="entry name" value="Nucleotide_cyclase"/>
</dbReference>
<feature type="transmembrane region" description="Helical" evidence="6">
    <location>
        <begin position="217"/>
        <end position="241"/>
    </location>
</feature>
<evidence type="ECO:0000256" key="4">
    <source>
        <dbReference type="ARBA" id="ARBA00023136"/>
    </source>
</evidence>
<keyword evidence="9" id="KW-0548">Nucleotidyltransferase</keyword>
<gene>
    <name evidence="9" type="ORF">ACFSC7_16230</name>
</gene>
<keyword evidence="4 6" id="KW-0472">Membrane</keyword>
<dbReference type="Pfam" id="PF03924">
    <property type="entry name" value="CHASE"/>
    <property type="match status" value="1"/>
</dbReference>
<evidence type="ECO:0000256" key="5">
    <source>
        <dbReference type="SAM" id="MobiDB-lite"/>
    </source>
</evidence>
<dbReference type="SUPFAM" id="SSF55073">
    <property type="entry name" value="Nucleotide cyclase"/>
    <property type="match status" value="1"/>
</dbReference>
<feature type="domain" description="GGDEF" evidence="8">
    <location>
        <begin position="280"/>
        <end position="413"/>
    </location>
</feature>
<evidence type="ECO:0000313" key="9">
    <source>
        <dbReference type="EMBL" id="MFD1697067.1"/>
    </source>
</evidence>
<dbReference type="Proteomes" id="UP001597327">
    <property type="component" value="Unassembled WGS sequence"/>
</dbReference>
<feature type="domain" description="CHASE" evidence="7">
    <location>
        <begin position="58"/>
        <end position="154"/>
    </location>
</feature>
<dbReference type="Pfam" id="PF00990">
    <property type="entry name" value="GGDEF"/>
    <property type="match status" value="1"/>
</dbReference>
<evidence type="ECO:0000259" key="7">
    <source>
        <dbReference type="PROSITE" id="PS50839"/>
    </source>
</evidence>
<keyword evidence="10" id="KW-1185">Reference proteome</keyword>
<comment type="caution">
    <text evidence="9">The sequence shown here is derived from an EMBL/GenBank/DDBJ whole genome shotgun (WGS) entry which is preliminary data.</text>
</comment>
<evidence type="ECO:0000256" key="2">
    <source>
        <dbReference type="ARBA" id="ARBA00022692"/>
    </source>
</evidence>
<name>A0ABW4JZ01_9HYPH</name>
<dbReference type="PANTHER" id="PTHR46663:SF2">
    <property type="entry name" value="GGDEF DOMAIN-CONTAINING PROTEIN"/>
    <property type="match status" value="1"/>
</dbReference>
<accession>A0ABW4JZ01</accession>
<comment type="subcellular location">
    <subcellularLocation>
        <location evidence="1">Membrane</location>
    </subcellularLocation>
</comment>
<dbReference type="PANTHER" id="PTHR46663">
    <property type="entry name" value="DIGUANYLATE CYCLASE DGCT-RELATED"/>
    <property type="match status" value="1"/>
</dbReference>
<organism evidence="9 10">
    <name type="scientific">Roseibium aestuarii</name>
    <dbReference type="NCBI Taxonomy" id="2600299"/>
    <lineage>
        <taxon>Bacteria</taxon>
        <taxon>Pseudomonadati</taxon>
        <taxon>Pseudomonadota</taxon>
        <taxon>Alphaproteobacteria</taxon>
        <taxon>Hyphomicrobiales</taxon>
        <taxon>Stappiaceae</taxon>
        <taxon>Roseibium</taxon>
    </lineage>
</organism>
<dbReference type="Gene3D" id="3.30.70.270">
    <property type="match status" value="1"/>
</dbReference>
<dbReference type="InterPro" id="IPR052163">
    <property type="entry name" value="DGC-Regulatory_Protein"/>
</dbReference>
<evidence type="ECO:0000259" key="8">
    <source>
        <dbReference type="PROSITE" id="PS50887"/>
    </source>
</evidence>
<dbReference type="InterPro" id="IPR043128">
    <property type="entry name" value="Rev_trsase/Diguanyl_cyclase"/>
</dbReference>
<protein>
    <submittedName>
        <fullName evidence="9">Diguanylate cyclase</fullName>
        <ecNumber evidence="9">2.7.7.65</ecNumber>
    </submittedName>
</protein>
<dbReference type="RefSeq" id="WP_244304713.1">
    <property type="nucleotide sequence ID" value="NZ_JBHUFA010000014.1"/>
</dbReference>
<evidence type="ECO:0000256" key="3">
    <source>
        <dbReference type="ARBA" id="ARBA00022989"/>
    </source>
</evidence>
<dbReference type="EMBL" id="JBHUFA010000014">
    <property type="protein sequence ID" value="MFD1697067.1"/>
    <property type="molecule type" value="Genomic_DNA"/>
</dbReference>
<keyword evidence="9" id="KW-0808">Transferase</keyword>
<dbReference type="SMART" id="SM01079">
    <property type="entry name" value="CHASE"/>
    <property type="match status" value="1"/>
</dbReference>
<dbReference type="PROSITE" id="PS50887">
    <property type="entry name" value="GGDEF"/>
    <property type="match status" value="1"/>
</dbReference>